<organism evidence="2 3">
    <name type="scientific">Bordetella ansorpii</name>
    <dbReference type="NCBI Taxonomy" id="288768"/>
    <lineage>
        <taxon>Bacteria</taxon>
        <taxon>Pseudomonadati</taxon>
        <taxon>Pseudomonadota</taxon>
        <taxon>Betaproteobacteria</taxon>
        <taxon>Burkholderiales</taxon>
        <taxon>Alcaligenaceae</taxon>
        <taxon>Bordetella</taxon>
    </lineage>
</organism>
<dbReference type="RefSeq" id="WP_066417656.1">
    <property type="nucleotide sequence ID" value="NZ_FKBS01000025.1"/>
</dbReference>
<dbReference type="GO" id="GO:0008757">
    <property type="term" value="F:S-adenosylmethionine-dependent methyltransferase activity"/>
    <property type="evidence" value="ECO:0007669"/>
    <property type="project" value="InterPro"/>
</dbReference>
<accession>A0A157QSY1</accession>
<feature type="domain" description="Methyltransferase type 11" evidence="1">
    <location>
        <begin position="49"/>
        <end position="145"/>
    </location>
</feature>
<dbReference type="InterPro" id="IPR029063">
    <property type="entry name" value="SAM-dependent_MTases_sf"/>
</dbReference>
<evidence type="ECO:0000259" key="1">
    <source>
        <dbReference type="Pfam" id="PF08241"/>
    </source>
</evidence>
<dbReference type="SUPFAM" id="SSF53335">
    <property type="entry name" value="S-adenosyl-L-methionine-dependent methyltransferases"/>
    <property type="match status" value="1"/>
</dbReference>
<protein>
    <submittedName>
        <fullName evidence="2">UbiE/COQ5 methyltransferase family protein</fullName>
        <ecNumber evidence="2">2.1.1.-</ecNumber>
    </submittedName>
</protein>
<dbReference type="EC" id="2.1.1.-" evidence="2"/>
<proteinExistence type="predicted"/>
<gene>
    <name evidence="2" type="primary">ycgJ</name>
    <name evidence="2" type="ORF">SAMEA1982600_03987</name>
</gene>
<keyword evidence="2" id="KW-0808">Transferase</keyword>
<dbReference type="GO" id="GO:0032259">
    <property type="term" value="P:methylation"/>
    <property type="evidence" value="ECO:0007669"/>
    <property type="project" value="UniProtKB-KW"/>
</dbReference>
<keyword evidence="2" id="KW-0489">Methyltransferase</keyword>
<sequence length="267" mass="29332">MTTNTHDAAVDRQFGSQAAAYLTSTVHAQGADLQQLADIAREHPRARVLDLGCGGGHVSFTVAPLVAHVTAYDLSQQMLDVVAGEAARRGLSNLSTCRGKAERLPFADEEFDLVLCRYSTHHWSDPGLAMREALRVLKPRGTAVFADVVSPGQALLDTWLQTIEVLRDTSHVRDYSVSEWTRMLSEAGFVPRSWTPRRLPLEFSSWVARMRTPDTLVAALRHMSAIAPEPVRRYFQVQEDGSFTSDTLTIVAAKPCFASLPEPGCAV</sequence>
<dbReference type="AlphaFoldDB" id="A0A157QSY1"/>
<reference evidence="2 3" key="1">
    <citation type="submission" date="2016-03" db="EMBL/GenBank/DDBJ databases">
        <authorList>
            <consortium name="Pathogen Informatics"/>
        </authorList>
    </citation>
    <scope>NUCLEOTIDE SEQUENCE [LARGE SCALE GENOMIC DNA]</scope>
    <source>
        <strain evidence="2 3">NCTC13364</strain>
    </source>
</reference>
<dbReference type="Proteomes" id="UP000077037">
    <property type="component" value="Unassembled WGS sequence"/>
</dbReference>
<dbReference type="OrthoDB" id="529208at2"/>
<dbReference type="InterPro" id="IPR013216">
    <property type="entry name" value="Methyltransf_11"/>
</dbReference>
<evidence type="ECO:0000313" key="2">
    <source>
        <dbReference type="EMBL" id="SAI48861.1"/>
    </source>
</evidence>
<dbReference type="EMBL" id="FKBS01000025">
    <property type="protein sequence ID" value="SAI48861.1"/>
    <property type="molecule type" value="Genomic_DNA"/>
</dbReference>
<dbReference type="Gene3D" id="3.40.50.150">
    <property type="entry name" value="Vaccinia Virus protein VP39"/>
    <property type="match status" value="1"/>
</dbReference>
<name>A0A157QSY1_9BORD</name>
<dbReference type="CDD" id="cd02440">
    <property type="entry name" value="AdoMet_MTases"/>
    <property type="match status" value="1"/>
</dbReference>
<dbReference type="PANTHER" id="PTHR43591">
    <property type="entry name" value="METHYLTRANSFERASE"/>
    <property type="match status" value="1"/>
</dbReference>
<evidence type="ECO:0000313" key="3">
    <source>
        <dbReference type="Proteomes" id="UP000077037"/>
    </source>
</evidence>
<dbReference type="Pfam" id="PF08241">
    <property type="entry name" value="Methyltransf_11"/>
    <property type="match status" value="1"/>
</dbReference>